<evidence type="ECO:0000256" key="1">
    <source>
        <dbReference type="ARBA" id="ARBA00022741"/>
    </source>
</evidence>
<keyword evidence="4" id="KW-0560">Oxidoreductase</keyword>
<name>B0ERU6_ENTDS</name>
<dbReference type="EC" id="1.3.1.74" evidence="4"/>
<dbReference type="Gene3D" id="3.30.420.40">
    <property type="match status" value="2"/>
</dbReference>
<dbReference type="KEGG" id="edi:EDI_336400"/>
<dbReference type="RefSeq" id="XP_001740818.1">
    <property type="nucleotide sequence ID" value="XM_001740766.1"/>
</dbReference>
<dbReference type="VEuPathDB" id="AmoebaDB:EDI_336400"/>
<dbReference type="GO" id="GO:0032440">
    <property type="term" value="F:2-alkenal reductase [NAD(P)H] activity"/>
    <property type="evidence" value="ECO:0007669"/>
    <property type="project" value="UniProtKB-EC"/>
</dbReference>
<dbReference type="Proteomes" id="UP000008076">
    <property type="component" value="Unassembled WGS sequence"/>
</dbReference>
<evidence type="ECO:0000313" key="4">
    <source>
        <dbReference type="EMBL" id="EDR22741.1"/>
    </source>
</evidence>
<dbReference type="SUPFAM" id="SSF53067">
    <property type="entry name" value="Actin-like ATPase domain"/>
    <property type="match status" value="2"/>
</dbReference>
<dbReference type="OMA" id="ITVAYEF"/>
<gene>
    <name evidence="4" type="ORF">EDI_336400</name>
</gene>
<keyword evidence="2 3" id="KW-0067">ATP-binding</keyword>
<dbReference type="Gene3D" id="2.60.34.10">
    <property type="entry name" value="Substrate Binding Domain Of DNAk, Chain A, domain 1"/>
    <property type="match status" value="1"/>
</dbReference>
<evidence type="ECO:0000313" key="5">
    <source>
        <dbReference type="Proteomes" id="UP000008076"/>
    </source>
</evidence>
<dbReference type="GeneID" id="5885992"/>
<protein>
    <submittedName>
        <fullName evidence="4">Heat shock protein 70kD, putative</fullName>
        <ecNumber evidence="4">1.3.1.74</ecNumber>
    </submittedName>
</protein>
<dbReference type="AlphaFoldDB" id="B0ERU6"/>
<dbReference type="SUPFAM" id="SSF100920">
    <property type="entry name" value="Heat shock protein 70kD (HSP70), peptide-binding domain"/>
    <property type="match status" value="1"/>
</dbReference>
<dbReference type="InterPro" id="IPR043129">
    <property type="entry name" value="ATPase_NBD"/>
</dbReference>
<evidence type="ECO:0000256" key="3">
    <source>
        <dbReference type="RuleBase" id="RU003322"/>
    </source>
</evidence>
<dbReference type="GO" id="GO:0140662">
    <property type="term" value="F:ATP-dependent protein folding chaperone"/>
    <property type="evidence" value="ECO:0007669"/>
    <property type="project" value="InterPro"/>
</dbReference>
<sequence length="533" mass="59391">MSDTSLIGIDLGSCTIEVAYYRVNKQLAENAKFSTGKYFYPTFYGYNPKTKTELFGDSAKQALSKKGITVAYEFKRFIGKSFDDKIIENDIKRAPYKSVKMGDSSVGIEIDKGKIMSPIEIYSKLLNAAIDDLKTSQVRFENVVVTVPLSFGDNEREAIKHLFDEFSLNNIAVLNESTAAAIDFGYGDFNTDDSEKKESDSKNKKKPEGNFVVFDYGGGTLDISVIQYSLSKNNTHNFNVLAHGGLRNNGGSDIDELIAQYVISETKDGMYEIDEIDDEVAFLKSKTGKSQLKVECEKCKISLSSNSSYTFTLPQPDGEDNEAEVTIELEDFKKICLPLFTQAVDELKRVIDMANVNISEILMVGGTSSIPYISQMIQQRFGIKPTLSDHPLFAVSRGAAIKCAELKQKAKTSSTEVATYSVGIATYNQLFGIRTVQTIIPEQSKLPFTGRYEFVLPNENQKSIQLDLYRDTKIPLPSNFIGTLCVDIEGKCHKGSRVDLFIKMNQEGMLNITIELPQSTLSHKFDAEIKLNH</sequence>
<dbReference type="EMBL" id="DS550549">
    <property type="protein sequence ID" value="EDR22741.1"/>
    <property type="molecule type" value="Genomic_DNA"/>
</dbReference>
<organism evidence="5">
    <name type="scientific">Entamoeba dispar (strain ATCC PRA-260 / SAW760)</name>
    <dbReference type="NCBI Taxonomy" id="370354"/>
    <lineage>
        <taxon>Eukaryota</taxon>
        <taxon>Amoebozoa</taxon>
        <taxon>Evosea</taxon>
        <taxon>Archamoebae</taxon>
        <taxon>Mastigamoebida</taxon>
        <taxon>Entamoebidae</taxon>
        <taxon>Entamoeba</taxon>
    </lineage>
</organism>
<dbReference type="Pfam" id="PF00012">
    <property type="entry name" value="HSP70"/>
    <property type="match status" value="1"/>
</dbReference>
<keyword evidence="1 3" id="KW-0547">Nucleotide-binding</keyword>
<dbReference type="InterPro" id="IPR029047">
    <property type="entry name" value="HSP70_peptide-bd_sf"/>
</dbReference>
<dbReference type="eggNOG" id="KOG0101">
    <property type="taxonomic scope" value="Eukaryota"/>
</dbReference>
<reference evidence="5" key="1">
    <citation type="submission" date="2007-12" db="EMBL/GenBank/DDBJ databases">
        <title>Annotation of Entamoeba dispar SAW760.</title>
        <authorList>
            <person name="Lorenzi H."/>
            <person name="Inman J."/>
            <person name="Schobel S."/>
            <person name="Amedeo P."/>
            <person name="Caler E."/>
        </authorList>
    </citation>
    <scope>NUCLEOTIDE SEQUENCE [LARGE SCALE GENOMIC DNA]</scope>
    <source>
        <strain evidence="5">ATCC PRA-260 / SAW760</strain>
    </source>
</reference>
<dbReference type="FunFam" id="3.90.640.10:FF:000029">
    <property type="entry name" value="Heat shock protein 110"/>
    <property type="match status" value="1"/>
</dbReference>
<dbReference type="OrthoDB" id="28555at2759"/>
<dbReference type="PRINTS" id="PR00301">
    <property type="entry name" value="HEATSHOCK70"/>
</dbReference>
<evidence type="ECO:0000256" key="2">
    <source>
        <dbReference type="ARBA" id="ARBA00022840"/>
    </source>
</evidence>
<dbReference type="InterPro" id="IPR013126">
    <property type="entry name" value="Hsp_70_fam"/>
</dbReference>
<comment type="similarity">
    <text evidence="3">Belongs to the heat shock protein 70 family.</text>
</comment>
<accession>B0ERU6</accession>
<dbReference type="Gene3D" id="3.90.640.10">
    <property type="entry name" value="Actin, Chain A, domain 4"/>
    <property type="match status" value="1"/>
</dbReference>
<dbReference type="GO" id="GO:0005524">
    <property type="term" value="F:ATP binding"/>
    <property type="evidence" value="ECO:0007669"/>
    <property type="project" value="UniProtKB-KW"/>
</dbReference>
<keyword evidence="4" id="KW-0346">Stress response</keyword>
<keyword evidence="5" id="KW-1185">Reference proteome</keyword>
<dbReference type="PANTHER" id="PTHR19375">
    <property type="entry name" value="HEAT SHOCK PROTEIN 70KDA"/>
    <property type="match status" value="1"/>
</dbReference>
<proteinExistence type="inferred from homology"/>